<dbReference type="AlphaFoldDB" id="A0AAD5K7J5"/>
<evidence type="ECO:0000256" key="1">
    <source>
        <dbReference type="SAM" id="MobiDB-lite"/>
    </source>
</evidence>
<protein>
    <submittedName>
        <fullName evidence="2">Uncharacterized protein</fullName>
    </submittedName>
</protein>
<feature type="region of interest" description="Disordered" evidence="1">
    <location>
        <begin position="1"/>
        <end position="21"/>
    </location>
</feature>
<evidence type="ECO:0000313" key="3">
    <source>
        <dbReference type="Proteomes" id="UP001209540"/>
    </source>
</evidence>
<accession>A0AAD5K7J5</accession>
<feature type="region of interest" description="Disordered" evidence="1">
    <location>
        <begin position="210"/>
        <end position="230"/>
    </location>
</feature>
<evidence type="ECO:0000313" key="2">
    <source>
        <dbReference type="EMBL" id="KAI9258962.1"/>
    </source>
</evidence>
<keyword evidence="3" id="KW-1185">Reference proteome</keyword>
<reference evidence="2" key="2">
    <citation type="submission" date="2023-02" db="EMBL/GenBank/DDBJ databases">
        <authorList>
            <consortium name="DOE Joint Genome Institute"/>
            <person name="Mondo S.J."/>
            <person name="Chang Y."/>
            <person name="Wang Y."/>
            <person name="Ahrendt S."/>
            <person name="Andreopoulos W."/>
            <person name="Barry K."/>
            <person name="Beard J."/>
            <person name="Benny G.L."/>
            <person name="Blankenship S."/>
            <person name="Bonito G."/>
            <person name="Cuomo C."/>
            <person name="Desiro A."/>
            <person name="Gervers K.A."/>
            <person name="Hundley H."/>
            <person name="Kuo A."/>
            <person name="LaButti K."/>
            <person name="Lang B.F."/>
            <person name="Lipzen A."/>
            <person name="O'Donnell K."/>
            <person name="Pangilinan J."/>
            <person name="Reynolds N."/>
            <person name="Sandor L."/>
            <person name="Smith M.W."/>
            <person name="Tsang A."/>
            <person name="Grigoriev I.V."/>
            <person name="Stajich J.E."/>
            <person name="Spatafora J.W."/>
        </authorList>
    </citation>
    <scope>NUCLEOTIDE SEQUENCE</scope>
    <source>
        <strain evidence="2">RSA 2281</strain>
    </source>
</reference>
<organism evidence="2 3">
    <name type="scientific">Phascolomyces articulosus</name>
    <dbReference type="NCBI Taxonomy" id="60185"/>
    <lineage>
        <taxon>Eukaryota</taxon>
        <taxon>Fungi</taxon>
        <taxon>Fungi incertae sedis</taxon>
        <taxon>Mucoromycota</taxon>
        <taxon>Mucoromycotina</taxon>
        <taxon>Mucoromycetes</taxon>
        <taxon>Mucorales</taxon>
        <taxon>Lichtheimiaceae</taxon>
        <taxon>Phascolomyces</taxon>
    </lineage>
</organism>
<proteinExistence type="predicted"/>
<dbReference type="Proteomes" id="UP001209540">
    <property type="component" value="Unassembled WGS sequence"/>
</dbReference>
<gene>
    <name evidence="2" type="ORF">BDA99DRAFT_561323</name>
</gene>
<comment type="caution">
    <text evidence="2">The sequence shown here is derived from an EMBL/GenBank/DDBJ whole genome shotgun (WGS) entry which is preliminary data.</text>
</comment>
<reference evidence="2" key="1">
    <citation type="journal article" date="2022" name="IScience">
        <title>Evolution of zygomycete secretomes and the origins of terrestrial fungal ecologies.</title>
        <authorList>
            <person name="Chang Y."/>
            <person name="Wang Y."/>
            <person name="Mondo S."/>
            <person name="Ahrendt S."/>
            <person name="Andreopoulos W."/>
            <person name="Barry K."/>
            <person name="Beard J."/>
            <person name="Benny G.L."/>
            <person name="Blankenship S."/>
            <person name="Bonito G."/>
            <person name="Cuomo C."/>
            <person name="Desiro A."/>
            <person name="Gervers K.A."/>
            <person name="Hundley H."/>
            <person name="Kuo A."/>
            <person name="LaButti K."/>
            <person name="Lang B.F."/>
            <person name="Lipzen A."/>
            <person name="O'Donnell K."/>
            <person name="Pangilinan J."/>
            <person name="Reynolds N."/>
            <person name="Sandor L."/>
            <person name="Smith M.E."/>
            <person name="Tsang A."/>
            <person name="Grigoriev I.V."/>
            <person name="Stajich J.E."/>
            <person name="Spatafora J.W."/>
        </authorList>
    </citation>
    <scope>NUCLEOTIDE SEQUENCE</scope>
    <source>
        <strain evidence="2">RSA 2281</strain>
    </source>
</reference>
<feature type="compositionally biased region" description="Polar residues" evidence="1">
    <location>
        <begin position="1"/>
        <end position="16"/>
    </location>
</feature>
<dbReference type="EMBL" id="JAIXMP010000018">
    <property type="protein sequence ID" value="KAI9258962.1"/>
    <property type="molecule type" value="Genomic_DNA"/>
</dbReference>
<sequence length="230" mass="25692">MTNISHNSDDPYSSGENKPADCENNRWDESVFGYEGVRCQIKEGPTRLFDFTAIFKGLETDSDYLDLLEPDLHLNENAYDQLSDPYEEVAQFLDFASFEDYSGNFPVVDYCPLIYETTLISTTTTAISMDEETVSVVITGDETTVYTTVVTQETTIETDNVTTSAAGSTSISVVPIPFVTTQIIIESGGDGPTTEIQTVIVPVKDDVSNDWEHSKKRQEKGSWRKEKFIE</sequence>
<name>A0AAD5K7J5_9FUNG</name>